<dbReference type="PANTHER" id="PTHR21240:SF28">
    <property type="entry name" value="ISO-OROTATE DECARBOXYLASE (EUROFUNG)"/>
    <property type="match status" value="1"/>
</dbReference>
<keyword evidence="1" id="KW-0456">Lyase</keyword>
<dbReference type="GO" id="GO:0019748">
    <property type="term" value="P:secondary metabolic process"/>
    <property type="evidence" value="ECO:0007669"/>
    <property type="project" value="TreeGrafter"/>
</dbReference>
<dbReference type="EMBL" id="UINC01001371">
    <property type="protein sequence ID" value="SUZ78893.1"/>
    <property type="molecule type" value="Genomic_DNA"/>
</dbReference>
<gene>
    <name evidence="3" type="ORF">METZ01_LOCUS31747</name>
</gene>
<dbReference type="GO" id="GO:0016787">
    <property type="term" value="F:hydrolase activity"/>
    <property type="evidence" value="ECO:0007669"/>
    <property type="project" value="InterPro"/>
</dbReference>
<sequence length="385" mass="42322">MPYARDRAYLDADSHLMELPDFLTAHADPKVRDRIPKINFDAGGRSSDSWQEAARTGAHTPDEVAELVALGDDLIAGPKGYFALGAFNKHERRLALDLLGFQQQFVFSTFSGPIAFDPTADLEVRYGAARAHNRAMAEFCSDDARLIGVALLPIDEPETALEELEFAMSLGLEAAWIPHRPAGGGSPGHEALEPVWSRMAEAGVPFLLHVGGNPLQIKPDWMNTGRPVPTDWIGGGENVRGKDMIALHHAAETFVGALVLDGVLQRHPNLRGAAVELGAGWVPSLLRRLDLIAQIWKRSEPDLEALKTPPSELISRQMAFTPYPFEDVGAMIRESNPDLYLFSSDYPHIEGGRNPLGRFEASLEGMSEEVLDKFYADNMARLLRP</sequence>
<dbReference type="AlphaFoldDB" id="A0A381QMV5"/>
<dbReference type="GO" id="GO:0005737">
    <property type="term" value="C:cytoplasm"/>
    <property type="evidence" value="ECO:0007669"/>
    <property type="project" value="TreeGrafter"/>
</dbReference>
<evidence type="ECO:0000313" key="3">
    <source>
        <dbReference type="EMBL" id="SUZ78893.1"/>
    </source>
</evidence>
<proteinExistence type="predicted"/>
<dbReference type="Gene3D" id="3.20.20.140">
    <property type="entry name" value="Metal-dependent hydrolases"/>
    <property type="match status" value="1"/>
</dbReference>
<dbReference type="PANTHER" id="PTHR21240">
    <property type="entry name" value="2-AMINO-3-CARBOXYLMUCONATE-6-SEMIALDEHYDE DECARBOXYLASE"/>
    <property type="match status" value="1"/>
</dbReference>
<dbReference type="SUPFAM" id="SSF51556">
    <property type="entry name" value="Metallo-dependent hydrolases"/>
    <property type="match status" value="1"/>
</dbReference>
<dbReference type="InterPro" id="IPR032465">
    <property type="entry name" value="ACMSD"/>
</dbReference>
<reference evidence="3" key="1">
    <citation type="submission" date="2018-05" db="EMBL/GenBank/DDBJ databases">
        <authorList>
            <person name="Lanie J.A."/>
            <person name="Ng W.-L."/>
            <person name="Kazmierczak K.M."/>
            <person name="Andrzejewski T.M."/>
            <person name="Davidsen T.M."/>
            <person name="Wayne K.J."/>
            <person name="Tettelin H."/>
            <person name="Glass J.I."/>
            <person name="Rusch D."/>
            <person name="Podicherti R."/>
            <person name="Tsui H.-C.T."/>
            <person name="Winkler M.E."/>
        </authorList>
    </citation>
    <scope>NUCLEOTIDE SEQUENCE</scope>
</reference>
<evidence type="ECO:0000259" key="2">
    <source>
        <dbReference type="Pfam" id="PF04909"/>
    </source>
</evidence>
<dbReference type="InterPro" id="IPR006680">
    <property type="entry name" value="Amidohydro-rel"/>
</dbReference>
<accession>A0A381QMV5</accession>
<name>A0A381QMV5_9ZZZZ</name>
<dbReference type="InterPro" id="IPR032466">
    <property type="entry name" value="Metal_Hydrolase"/>
</dbReference>
<dbReference type="GO" id="GO:0016831">
    <property type="term" value="F:carboxy-lyase activity"/>
    <property type="evidence" value="ECO:0007669"/>
    <property type="project" value="InterPro"/>
</dbReference>
<feature type="domain" description="Amidohydrolase-related" evidence="2">
    <location>
        <begin position="119"/>
        <end position="384"/>
    </location>
</feature>
<protein>
    <recommendedName>
        <fullName evidence="2">Amidohydrolase-related domain-containing protein</fullName>
    </recommendedName>
</protein>
<organism evidence="3">
    <name type="scientific">marine metagenome</name>
    <dbReference type="NCBI Taxonomy" id="408172"/>
    <lineage>
        <taxon>unclassified sequences</taxon>
        <taxon>metagenomes</taxon>
        <taxon>ecological metagenomes</taxon>
    </lineage>
</organism>
<dbReference type="Pfam" id="PF04909">
    <property type="entry name" value="Amidohydro_2"/>
    <property type="match status" value="1"/>
</dbReference>
<evidence type="ECO:0000256" key="1">
    <source>
        <dbReference type="ARBA" id="ARBA00023239"/>
    </source>
</evidence>